<feature type="chain" id="PRO_5040299752" evidence="1">
    <location>
        <begin position="25"/>
        <end position="65"/>
    </location>
</feature>
<organism evidence="2 3">
    <name type="scientific">Cronartium quercuum f. sp. fusiforme G11</name>
    <dbReference type="NCBI Taxonomy" id="708437"/>
    <lineage>
        <taxon>Eukaryota</taxon>
        <taxon>Fungi</taxon>
        <taxon>Dikarya</taxon>
        <taxon>Basidiomycota</taxon>
        <taxon>Pucciniomycotina</taxon>
        <taxon>Pucciniomycetes</taxon>
        <taxon>Pucciniales</taxon>
        <taxon>Coleosporiaceae</taxon>
        <taxon>Cronartium</taxon>
    </lineage>
</organism>
<evidence type="ECO:0000256" key="1">
    <source>
        <dbReference type="SAM" id="SignalP"/>
    </source>
</evidence>
<name>A0A9P6ND00_9BASI</name>
<feature type="signal peptide" evidence="1">
    <location>
        <begin position="1"/>
        <end position="24"/>
    </location>
</feature>
<dbReference type="AlphaFoldDB" id="A0A9P6ND00"/>
<evidence type="ECO:0000313" key="3">
    <source>
        <dbReference type="Proteomes" id="UP000886653"/>
    </source>
</evidence>
<keyword evidence="1" id="KW-0732">Signal</keyword>
<sequence length="65" mass="7307">MKMYWPIYSFIVFLTLIFATRTNSQGADSDGHQHLGDPPTQHPSRCGLHYPCGSNNRLDPCCRPG</sequence>
<dbReference type="Proteomes" id="UP000886653">
    <property type="component" value="Unassembled WGS sequence"/>
</dbReference>
<comment type="caution">
    <text evidence="2">The sequence shown here is derived from an EMBL/GenBank/DDBJ whole genome shotgun (WGS) entry which is preliminary data.</text>
</comment>
<reference evidence="2" key="1">
    <citation type="submission" date="2013-11" db="EMBL/GenBank/DDBJ databases">
        <title>Genome sequence of the fusiform rust pathogen reveals effectors for host alternation and coevolution with pine.</title>
        <authorList>
            <consortium name="DOE Joint Genome Institute"/>
            <person name="Smith K."/>
            <person name="Pendleton A."/>
            <person name="Kubisiak T."/>
            <person name="Anderson C."/>
            <person name="Salamov A."/>
            <person name="Aerts A."/>
            <person name="Riley R."/>
            <person name="Clum A."/>
            <person name="Lindquist E."/>
            <person name="Ence D."/>
            <person name="Campbell M."/>
            <person name="Kronenberg Z."/>
            <person name="Feau N."/>
            <person name="Dhillon B."/>
            <person name="Hamelin R."/>
            <person name="Burleigh J."/>
            <person name="Smith J."/>
            <person name="Yandell M."/>
            <person name="Nelson C."/>
            <person name="Grigoriev I."/>
            <person name="Davis J."/>
        </authorList>
    </citation>
    <scope>NUCLEOTIDE SEQUENCE</scope>
    <source>
        <strain evidence="2">G11</strain>
    </source>
</reference>
<gene>
    <name evidence="2" type="ORF">CROQUDRAFT_270037</name>
</gene>
<keyword evidence="3" id="KW-1185">Reference proteome</keyword>
<evidence type="ECO:0000313" key="2">
    <source>
        <dbReference type="EMBL" id="KAG0141753.1"/>
    </source>
</evidence>
<proteinExistence type="predicted"/>
<protein>
    <submittedName>
        <fullName evidence="2">Uncharacterized protein</fullName>
    </submittedName>
</protein>
<dbReference type="EMBL" id="MU167372">
    <property type="protein sequence ID" value="KAG0141753.1"/>
    <property type="molecule type" value="Genomic_DNA"/>
</dbReference>
<accession>A0A9P6ND00</accession>